<evidence type="ECO:0000313" key="8">
    <source>
        <dbReference type="Proteomes" id="UP000001683"/>
    </source>
</evidence>
<dbReference type="PANTHER" id="PTHR33823">
    <property type="entry name" value="RNA POLYMERASE-BINDING TRANSCRIPTION FACTOR DKSA-RELATED"/>
    <property type="match status" value="1"/>
</dbReference>
<protein>
    <submittedName>
        <fullName evidence="7">Transcriptional regulator, TraR/DksA family</fullName>
    </submittedName>
</protein>
<dbReference type="Gene3D" id="1.20.120.910">
    <property type="entry name" value="DksA, coiled-coil domain"/>
    <property type="match status" value="1"/>
</dbReference>
<sequence length="216" mass="24963">MTDQEIEKYRQKLLSIKADLEKHEAEGQHDNRTSIRDNVSELSSYDNHPGDLGSEQYELEKDTTLSNLREQKLREIEIALEKIANGDYGKCESCGKEINNERLDAVPYTRYCISCLGDLASNQDEHPYFEGHTHLETMSSKDENSIHFDKEDMWQKLENYGQAGGTNEDYENSDENWGAADKMDEYSIGGKDLSINPKTDPERFKRRKRRGRNDQS</sequence>
<feature type="region of interest" description="Disordered" evidence="5">
    <location>
        <begin position="22"/>
        <end position="57"/>
    </location>
</feature>
<dbReference type="RefSeq" id="WP_012447780.1">
    <property type="nucleotide sequence ID" value="NC_010718.1"/>
</dbReference>
<accession>B2A2J0</accession>
<feature type="zinc finger region" description="dksA C4-type" evidence="4">
    <location>
        <begin position="91"/>
        <end position="115"/>
    </location>
</feature>
<gene>
    <name evidence="7" type="ordered locus">Nther_1322</name>
</gene>
<keyword evidence="2" id="KW-0863">Zinc-finger</keyword>
<name>B2A2J0_NATTJ</name>
<evidence type="ECO:0000256" key="1">
    <source>
        <dbReference type="ARBA" id="ARBA00022723"/>
    </source>
</evidence>
<dbReference type="Proteomes" id="UP000001683">
    <property type="component" value="Chromosome"/>
</dbReference>
<dbReference type="PROSITE" id="PS01102">
    <property type="entry name" value="ZF_DKSA_1"/>
    <property type="match status" value="1"/>
</dbReference>
<dbReference type="InterPro" id="IPR000962">
    <property type="entry name" value="Znf_DskA_TraR"/>
</dbReference>
<feature type="compositionally biased region" description="Basic residues" evidence="5">
    <location>
        <begin position="204"/>
        <end position="216"/>
    </location>
</feature>
<dbReference type="FunCoup" id="B2A2J0">
    <property type="interactions" value="139"/>
</dbReference>
<keyword evidence="1" id="KW-0479">Metal-binding</keyword>
<evidence type="ECO:0000256" key="3">
    <source>
        <dbReference type="ARBA" id="ARBA00022833"/>
    </source>
</evidence>
<dbReference type="NCBIfam" id="TIGR02890">
    <property type="entry name" value="bacill_yteA"/>
    <property type="match status" value="1"/>
</dbReference>
<feature type="domain" description="Zinc finger DksA/TraR C4-type" evidence="6">
    <location>
        <begin position="86"/>
        <end position="117"/>
    </location>
</feature>
<evidence type="ECO:0000256" key="5">
    <source>
        <dbReference type="SAM" id="MobiDB-lite"/>
    </source>
</evidence>
<dbReference type="HOGENOM" id="CLU_043144_1_1_9"/>
<dbReference type="InterPro" id="IPR020458">
    <property type="entry name" value="Znf_DskA_TraR_CS"/>
</dbReference>
<evidence type="ECO:0000259" key="6">
    <source>
        <dbReference type="Pfam" id="PF01258"/>
    </source>
</evidence>
<dbReference type="OrthoDB" id="9811543at2"/>
<dbReference type="InterPro" id="IPR037187">
    <property type="entry name" value="DnaK_N"/>
</dbReference>
<dbReference type="SUPFAM" id="SSF57716">
    <property type="entry name" value="Glucocorticoid receptor-like (DNA-binding domain)"/>
    <property type="match status" value="1"/>
</dbReference>
<feature type="compositionally biased region" description="Basic and acidic residues" evidence="5">
    <location>
        <begin position="22"/>
        <end position="39"/>
    </location>
</feature>
<dbReference type="SUPFAM" id="SSF109635">
    <property type="entry name" value="DnaK suppressor protein DksA, alpha-hairpin domain"/>
    <property type="match status" value="1"/>
</dbReference>
<dbReference type="InParanoid" id="B2A2J0"/>
<dbReference type="KEGG" id="nth:Nther_1322"/>
<evidence type="ECO:0000256" key="4">
    <source>
        <dbReference type="PROSITE-ProRule" id="PRU00510"/>
    </source>
</evidence>
<dbReference type="PANTHER" id="PTHR33823:SF4">
    <property type="entry name" value="GENERAL STRESS PROTEIN 16O"/>
    <property type="match status" value="1"/>
</dbReference>
<dbReference type="STRING" id="457570.Nther_1322"/>
<dbReference type="Pfam" id="PF01258">
    <property type="entry name" value="zf-dskA_traR"/>
    <property type="match status" value="1"/>
</dbReference>
<dbReference type="GO" id="GO:0008270">
    <property type="term" value="F:zinc ion binding"/>
    <property type="evidence" value="ECO:0007669"/>
    <property type="project" value="UniProtKB-KW"/>
</dbReference>
<dbReference type="AlphaFoldDB" id="B2A2J0"/>
<keyword evidence="3" id="KW-0862">Zinc</keyword>
<reference evidence="7 8" key="1">
    <citation type="submission" date="2008-04" db="EMBL/GenBank/DDBJ databases">
        <title>Complete sequence of chromosome of Natranaerobius thermophilus JW/NM-WN-LF.</title>
        <authorList>
            <consortium name="US DOE Joint Genome Institute"/>
            <person name="Copeland A."/>
            <person name="Lucas S."/>
            <person name="Lapidus A."/>
            <person name="Glavina del Rio T."/>
            <person name="Dalin E."/>
            <person name="Tice H."/>
            <person name="Bruce D."/>
            <person name="Goodwin L."/>
            <person name="Pitluck S."/>
            <person name="Chertkov O."/>
            <person name="Brettin T."/>
            <person name="Detter J.C."/>
            <person name="Han C."/>
            <person name="Kuske C.R."/>
            <person name="Schmutz J."/>
            <person name="Larimer F."/>
            <person name="Land M."/>
            <person name="Hauser L."/>
            <person name="Kyrpides N."/>
            <person name="Lykidis A."/>
            <person name="Mesbah N.M."/>
            <person name="Wiegel J."/>
        </authorList>
    </citation>
    <scope>NUCLEOTIDE SEQUENCE [LARGE SCALE GENOMIC DNA]</scope>
    <source>
        <strain evidence="8">ATCC BAA-1301 / DSM 18059 / JW/NM-WN-LF</strain>
    </source>
</reference>
<organism evidence="7 8">
    <name type="scientific">Natranaerobius thermophilus (strain ATCC BAA-1301 / DSM 18059 / JW/NM-WN-LF)</name>
    <dbReference type="NCBI Taxonomy" id="457570"/>
    <lineage>
        <taxon>Bacteria</taxon>
        <taxon>Bacillati</taxon>
        <taxon>Bacillota</taxon>
        <taxon>Clostridia</taxon>
        <taxon>Natranaerobiales</taxon>
        <taxon>Natranaerobiaceae</taxon>
        <taxon>Natranaerobius</taxon>
    </lineage>
</organism>
<evidence type="ECO:0000256" key="2">
    <source>
        <dbReference type="ARBA" id="ARBA00022771"/>
    </source>
</evidence>
<keyword evidence="8" id="KW-1185">Reference proteome</keyword>
<reference evidence="7 8" key="2">
    <citation type="journal article" date="2011" name="J. Bacteriol.">
        <title>Complete genome sequence of the anaerobic, halophilic alkalithermophile Natranaerobius thermophilus JW/NM-WN-LF.</title>
        <authorList>
            <person name="Zhao B."/>
            <person name="Mesbah N.M."/>
            <person name="Dalin E."/>
            <person name="Goodwin L."/>
            <person name="Nolan M."/>
            <person name="Pitluck S."/>
            <person name="Chertkov O."/>
            <person name="Brettin T.S."/>
            <person name="Han J."/>
            <person name="Larimer F.W."/>
            <person name="Land M.L."/>
            <person name="Hauser L."/>
            <person name="Kyrpides N."/>
            <person name="Wiegel J."/>
        </authorList>
    </citation>
    <scope>NUCLEOTIDE SEQUENCE [LARGE SCALE GENOMIC DNA]</scope>
    <source>
        <strain evidence="8">ATCC BAA-1301 / DSM 18059 / JW/NM-WN-LF</strain>
    </source>
</reference>
<dbReference type="eggNOG" id="COG1734">
    <property type="taxonomic scope" value="Bacteria"/>
</dbReference>
<proteinExistence type="predicted"/>
<evidence type="ECO:0000313" key="7">
    <source>
        <dbReference type="EMBL" id="ACB84905.1"/>
    </source>
</evidence>
<dbReference type="EMBL" id="CP001034">
    <property type="protein sequence ID" value="ACB84905.1"/>
    <property type="molecule type" value="Genomic_DNA"/>
</dbReference>
<dbReference type="InterPro" id="IPR014240">
    <property type="entry name" value="YteA"/>
</dbReference>
<feature type="region of interest" description="Disordered" evidence="5">
    <location>
        <begin position="159"/>
        <end position="216"/>
    </location>
</feature>
<dbReference type="PROSITE" id="PS51128">
    <property type="entry name" value="ZF_DKSA_2"/>
    <property type="match status" value="1"/>
</dbReference>